<sequence length="46" mass="5579">MEEREKYLKGMLEYCYQNKESFKTMIAKIEKELAEYGSSREESYTN</sequence>
<evidence type="ECO:0000313" key="1">
    <source>
        <dbReference type="EMBL" id="EEO42686.2"/>
    </source>
</evidence>
<name>A0A140PT80_9FUSO</name>
<protein>
    <submittedName>
        <fullName evidence="1">Uncharacterized protein</fullName>
    </submittedName>
</protein>
<dbReference type="GeneID" id="79811125"/>
<dbReference type="HOGENOM" id="CLU_3200197_0_0_0"/>
<dbReference type="RefSeq" id="WP_016361188.1">
    <property type="nucleotide sequence ID" value="NZ_AKBT01000001.1"/>
</dbReference>
<evidence type="ECO:0000313" key="2">
    <source>
        <dbReference type="Proteomes" id="UP000002799"/>
    </source>
</evidence>
<accession>A0A140PT80</accession>
<dbReference type="AlphaFoldDB" id="A0A140PT80"/>
<dbReference type="Proteomes" id="UP000002799">
    <property type="component" value="Chromosome"/>
</dbReference>
<reference evidence="1 2" key="1">
    <citation type="submission" date="2013-11" db="EMBL/GenBank/DDBJ databases">
        <title>The Genome Sequence of Fusobacterium sp. 7_1.</title>
        <authorList>
            <consortium name="The Broad Institute Genome Sequencing Platform"/>
            <person name="Earl A."/>
            <person name="Ward D."/>
            <person name="Feldgarden M."/>
            <person name="Gevers D."/>
            <person name="Strauss J."/>
            <person name="Ambrose C.E."/>
            <person name="Allen-Vercoe E."/>
            <person name="Walker B."/>
            <person name="Young S.K."/>
            <person name="Zeng Q."/>
            <person name="Gargeya S."/>
            <person name="Fitzgerald M."/>
            <person name="Haas B."/>
            <person name="Abouelleil A."/>
            <person name="Alvarado L."/>
            <person name="Arachchi H.M."/>
            <person name="Berlin A.M."/>
            <person name="Chapman S.B."/>
            <person name="Goldberg J."/>
            <person name="Griggs A."/>
            <person name="Gujja S."/>
            <person name="Hansen M."/>
            <person name="Howarth C."/>
            <person name="Imamovic A."/>
            <person name="Larimer J."/>
            <person name="McCowen C."/>
            <person name="Montmayeur A."/>
            <person name="Murphy C."/>
            <person name="Neiman D."/>
            <person name="Pearson M."/>
            <person name="Priest M."/>
            <person name="Roberts A."/>
            <person name="Saif S."/>
            <person name="Shea T."/>
            <person name="Sisk P."/>
            <person name="Sykes S."/>
            <person name="Wortman J."/>
            <person name="Nusbaum C."/>
            <person name="Birren B."/>
        </authorList>
    </citation>
    <scope>NUCLEOTIDE SEQUENCE [LARGE SCALE GENOMIC DNA]</scope>
    <source>
        <strain evidence="1 2">7_1</strain>
    </source>
</reference>
<proteinExistence type="predicted"/>
<dbReference type="KEGG" id="fne:FSDG_01245"/>
<organism evidence="1">
    <name type="scientific">Fusobacterium animalis 7_1</name>
    <dbReference type="NCBI Taxonomy" id="457405"/>
    <lineage>
        <taxon>Bacteria</taxon>
        <taxon>Fusobacteriati</taxon>
        <taxon>Fusobacteriota</taxon>
        <taxon>Fusobacteriia</taxon>
        <taxon>Fusobacteriales</taxon>
        <taxon>Fusobacteriaceae</taxon>
        <taxon>Fusobacterium</taxon>
    </lineage>
</organism>
<dbReference type="EMBL" id="CP007062">
    <property type="protein sequence ID" value="EEO42686.2"/>
    <property type="molecule type" value="Genomic_DNA"/>
</dbReference>
<gene>
    <name evidence="1" type="ORF">FSDG_01245</name>
</gene>